<protein>
    <submittedName>
        <fullName evidence="2">Uncharacterized protein</fullName>
    </submittedName>
</protein>
<dbReference type="EMBL" id="CADEPI010000075">
    <property type="protein sequence ID" value="CAB3372698.1"/>
    <property type="molecule type" value="Genomic_DNA"/>
</dbReference>
<accession>A0A8S1CXC9</accession>
<dbReference type="Proteomes" id="UP000494165">
    <property type="component" value="Unassembled WGS sequence"/>
</dbReference>
<feature type="compositionally biased region" description="Basic residues" evidence="1">
    <location>
        <begin position="237"/>
        <end position="260"/>
    </location>
</feature>
<feature type="region of interest" description="Disordered" evidence="1">
    <location>
        <begin position="42"/>
        <end position="63"/>
    </location>
</feature>
<feature type="compositionally biased region" description="Basic residues" evidence="1">
    <location>
        <begin position="271"/>
        <end position="283"/>
    </location>
</feature>
<dbReference type="AlphaFoldDB" id="A0A8S1CXC9"/>
<evidence type="ECO:0000313" key="2">
    <source>
        <dbReference type="EMBL" id="CAB3372698.1"/>
    </source>
</evidence>
<feature type="compositionally biased region" description="Basic and acidic residues" evidence="1">
    <location>
        <begin position="222"/>
        <end position="236"/>
    </location>
</feature>
<organism evidence="2 3">
    <name type="scientific">Cloeon dipterum</name>
    <dbReference type="NCBI Taxonomy" id="197152"/>
    <lineage>
        <taxon>Eukaryota</taxon>
        <taxon>Metazoa</taxon>
        <taxon>Ecdysozoa</taxon>
        <taxon>Arthropoda</taxon>
        <taxon>Hexapoda</taxon>
        <taxon>Insecta</taxon>
        <taxon>Pterygota</taxon>
        <taxon>Palaeoptera</taxon>
        <taxon>Ephemeroptera</taxon>
        <taxon>Pisciforma</taxon>
        <taxon>Baetidae</taxon>
        <taxon>Cloeon</taxon>
    </lineage>
</organism>
<comment type="caution">
    <text evidence="2">The sequence shown here is derived from an EMBL/GenBank/DDBJ whole genome shotgun (WGS) entry which is preliminary data.</text>
</comment>
<dbReference type="OrthoDB" id="69229at2759"/>
<feature type="compositionally biased region" description="Basic and acidic residues" evidence="1">
    <location>
        <begin position="261"/>
        <end position="270"/>
    </location>
</feature>
<reference evidence="2 3" key="1">
    <citation type="submission" date="2020-04" db="EMBL/GenBank/DDBJ databases">
        <authorList>
            <person name="Alioto T."/>
            <person name="Alioto T."/>
            <person name="Gomez Garrido J."/>
        </authorList>
    </citation>
    <scope>NUCLEOTIDE SEQUENCE [LARGE SCALE GENOMIC DNA]</scope>
</reference>
<name>A0A8S1CXC9_9INSE</name>
<proteinExistence type="predicted"/>
<feature type="region of interest" description="Disordered" evidence="1">
    <location>
        <begin position="222"/>
        <end position="283"/>
    </location>
</feature>
<keyword evidence="3" id="KW-1185">Reference proteome</keyword>
<evidence type="ECO:0000256" key="1">
    <source>
        <dbReference type="SAM" id="MobiDB-lite"/>
    </source>
</evidence>
<gene>
    <name evidence="2" type="ORF">CLODIP_2_CD04410</name>
</gene>
<evidence type="ECO:0000313" key="3">
    <source>
        <dbReference type="Proteomes" id="UP000494165"/>
    </source>
</evidence>
<sequence>MASVDEFIQSTRSFLKDFCDQLGWQYPSKSVAVQRDQCEVPDTVIDGPRNEDRSEENDQLFPPSFDESDRCSIQLSKSLVSEVLLKSGNLTDGRNHDFEIPKSSSDLQVYFNPSQRLALYDHVVEQTKDQVQTLPLNELDLAFFDGYSECSDQTRSEKSKYDLLSEERDHRRRRVSYKHVKKVHTKNKSHIEVMAEVISNQMEMYQEWLKACNVKKEDLNPKINIKEEKSQQAEHSSRKRHRERSRSPHHKRGKKHHRGKSEREHNDKEKRHGKHKKHKKDKK</sequence>